<evidence type="ECO:0000313" key="1">
    <source>
        <dbReference type="EMBL" id="MFC1849481.1"/>
    </source>
</evidence>
<protein>
    <recommendedName>
        <fullName evidence="3">Intracellular proteinase inhibitor BsuPI domain-containing protein</fullName>
    </recommendedName>
</protein>
<sequence length="162" mass="18451">MTKLFLIAVLIISLTSYLSCAPMNKLSVPAAVLALNPELDCPDMGQPETYKLKAELHQIEDITYLIILLDPGHVVRENPWVKLKGGFAIYEGNRDHFHYFKLGKLVKSEEIGRFGFKTSFRVRTRDGDIVYDERIFRLVRKEGSSCLLMYLVPNSGLPAQFE</sequence>
<proteinExistence type="predicted"/>
<dbReference type="Proteomes" id="UP001594351">
    <property type="component" value="Unassembled WGS sequence"/>
</dbReference>
<comment type="caution">
    <text evidence="1">The sequence shown here is derived from an EMBL/GenBank/DDBJ whole genome shotgun (WGS) entry which is preliminary data.</text>
</comment>
<gene>
    <name evidence="1" type="ORF">ACFL27_04645</name>
</gene>
<name>A0ABV6YTS1_UNCC1</name>
<dbReference type="EMBL" id="JBHPBY010000041">
    <property type="protein sequence ID" value="MFC1849481.1"/>
    <property type="molecule type" value="Genomic_DNA"/>
</dbReference>
<evidence type="ECO:0000313" key="2">
    <source>
        <dbReference type="Proteomes" id="UP001594351"/>
    </source>
</evidence>
<organism evidence="1 2">
    <name type="scientific">candidate division CSSED10-310 bacterium</name>
    <dbReference type="NCBI Taxonomy" id="2855610"/>
    <lineage>
        <taxon>Bacteria</taxon>
        <taxon>Bacteria division CSSED10-310</taxon>
    </lineage>
</organism>
<reference evidence="1 2" key="1">
    <citation type="submission" date="2024-09" db="EMBL/GenBank/DDBJ databases">
        <title>Laminarin stimulates single cell rates of sulfate reduction while oxygen inhibits transcriptomic activity in coastal marine sediment.</title>
        <authorList>
            <person name="Lindsay M."/>
            <person name="Orcutt B."/>
            <person name="Emerson D."/>
            <person name="Stepanauskas R."/>
            <person name="D'Angelo T."/>
        </authorList>
    </citation>
    <scope>NUCLEOTIDE SEQUENCE [LARGE SCALE GENOMIC DNA]</scope>
    <source>
        <strain evidence="1">SAG AM-311-K15</strain>
    </source>
</reference>
<accession>A0ABV6YTS1</accession>
<evidence type="ECO:0008006" key="3">
    <source>
        <dbReference type="Google" id="ProtNLM"/>
    </source>
</evidence>
<keyword evidence="2" id="KW-1185">Reference proteome</keyword>